<keyword evidence="2" id="KW-0560">Oxidoreductase</keyword>
<name>A0ABU9BDH4_9BURK</name>
<proteinExistence type="inferred from homology"/>
<gene>
    <name evidence="3" type="ORF">AACH11_18565</name>
</gene>
<dbReference type="PRINTS" id="PR00081">
    <property type="entry name" value="GDHRDH"/>
</dbReference>
<dbReference type="PANTHER" id="PTHR43639">
    <property type="entry name" value="OXIDOREDUCTASE, SHORT-CHAIN DEHYDROGENASE/REDUCTASE FAMILY (AFU_ORTHOLOGUE AFUA_5G02870)"/>
    <property type="match status" value="1"/>
</dbReference>
<dbReference type="InterPro" id="IPR002347">
    <property type="entry name" value="SDR_fam"/>
</dbReference>
<organism evidence="3 4">
    <name type="scientific">Pseudaquabacterium rugosum</name>
    <dbReference type="NCBI Taxonomy" id="2984194"/>
    <lineage>
        <taxon>Bacteria</taxon>
        <taxon>Pseudomonadati</taxon>
        <taxon>Pseudomonadota</taxon>
        <taxon>Betaproteobacteria</taxon>
        <taxon>Burkholderiales</taxon>
        <taxon>Sphaerotilaceae</taxon>
        <taxon>Pseudaquabacterium</taxon>
    </lineage>
</organism>
<evidence type="ECO:0000313" key="3">
    <source>
        <dbReference type="EMBL" id="MEK8027969.1"/>
    </source>
</evidence>
<dbReference type="Gene3D" id="3.40.50.720">
    <property type="entry name" value="NAD(P)-binding Rossmann-like Domain"/>
    <property type="match status" value="1"/>
</dbReference>
<dbReference type="Proteomes" id="UP001368500">
    <property type="component" value="Unassembled WGS sequence"/>
</dbReference>
<dbReference type="PRINTS" id="PR00080">
    <property type="entry name" value="SDRFAMILY"/>
</dbReference>
<evidence type="ECO:0000256" key="2">
    <source>
        <dbReference type="ARBA" id="ARBA00023002"/>
    </source>
</evidence>
<protein>
    <submittedName>
        <fullName evidence="3">SDR family oxidoreductase</fullName>
    </submittedName>
</protein>
<comment type="similarity">
    <text evidence="1">Belongs to the short-chain dehydrogenases/reductases (SDR) family.</text>
</comment>
<accession>A0ABU9BDH4</accession>
<keyword evidence="4" id="KW-1185">Reference proteome</keyword>
<dbReference type="Pfam" id="PF13561">
    <property type="entry name" value="adh_short_C2"/>
    <property type="match status" value="1"/>
</dbReference>
<comment type="caution">
    <text evidence="3">The sequence shown here is derived from an EMBL/GenBank/DDBJ whole genome shotgun (WGS) entry which is preliminary data.</text>
</comment>
<dbReference type="SUPFAM" id="SSF51735">
    <property type="entry name" value="NAD(P)-binding Rossmann-fold domains"/>
    <property type="match status" value="1"/>
</dbReference>
<dbReference type="RefSeq" id="WP_341375752.1">
    <property type="nucleotide sequence ID" value="NZ_JBBUTF010000018.1"/>
</dbReference>
<dbReference type="InterPro" id="IPR036291">
    <property type="entry name" value="NAD(P)-bd_dom_sf"/>
</dbReference>
<sequence>MSEFLIDPVQPAAPSTAPRPIALLTGGSRGLGRAAALALAAAGWDLLITWHRDRDAARAVLAEAAAAGARAAALQLDVGLADSRAAFAPAVERALAAHFDGAPLDALVHNAGFGVHAAYAQTTEAQFDALMDAHVKAPFFLTQALLPRLRDGASVLNVSSGLARFSLPGYAAYAMAKGAVEVMTRYQARELGARGIRVNTLAPGAIETDFGGGAVRDNAELNGWVAQQTALGRVGLPQDIGAAVVALLSPGLHWVNGQRVEASGGMFL</sequence>
<dbReference type="EMBL" id="JBBUTF010000018">
    <property type="protein sequence ID" value="MEK8027969.1"/>
    <property type="molecule type" value="Genomic_DNA"/>
</dbReference>
<evidence type="ECO:0000256" key="1">
    <source>
        <dbReference type="ARBA" id="ARBA00006484"/>
    </source>
</evidence>
<evidence type="ECO:0000313" key="4">
    <source>
        <dbReference type="Proteomes" id="UP001368500"/>
    </source>
</evidence>
<dbReference type="PANTHER" id="PTHR43639:SF1">
    <property type="entry name" value="SHORT-CHAIN DEHYDROGENASE_REDUCTASE FAMILY PROTEIN"/>
    <property type="match status" value="1"/>
</dbReference>
<reference evidence="3 4" key="1">
    <citation type="submission" date="2024-04" db="EMBL/GenBank/DDBJ databases">
        <title>Novel species of the genus Ideonella isolated from streams.</title>
        <authorList>
            <person name="Lu H."/>
        </authorList>
    </citation>
    <scope>NUCLEOTIDE SEQUENCE [LARGE SCALE GENOMIC DNA]</scope>
    <source>
        <strain evidence="3 4">BYS139W</strain>
    </source>
</reference>